<proteinExistence type="predicted"/>
<dbReference type="Proteomes" id="UP000254712">
    <property type="component" value="Unassembled WGS sequence"/>
</dbReference>
<protein>
    <submittedName>
        <fullName evidence="1">C4-dicarboxylate ABC transporter substrate-binding protein</fullName>
    </submittedName>
</protein>
<dbReference type="AlphaFoldDB" id="A0A379WKC3"/>
<reference evidence="1 2" key="1">
    <citation type="submission" date="2018-06" db="EMBL/GenBank/DDBJ databases">
        <authorList>
            <consortium name="Pathogen Informatics"/>
            <person name="Doyle S."/>
        </authorList>
    </citation>
    <scope>NUCLEOTIDE SEQUENCE [LARGE SCALE GENOMIC DNA]</scope>
    <source>
        <strain evidence="1 2">NCTC8261</strain>
    </source>
</reference>
<name>A0A379WKC3_SALET</name>
<organism evidence="1 2">
    <name type="scientific">Salmonella enterica I</name>
    <dbReference type="NCBI Taxonomy" id="59201"/>
    <lineage>
        <taxon>Bacteria</taxon>
        <taxon>Pseudomonadati</taxon>
        <taxon>Pseudomonadota</taxon>
        <taxon>Gammaproteobacteria</taxon>
        <taxon>Enterobacterales</taxon>
        <taxon>Enterobacteriaceae</taxon>
        <taxon>Salmonella</taxon>
    </lineage>
</organism>
<gene>
    <name evidence="1" type="primary">yiaO_1</name>
    <name evidence="1" type="ORF">NCTC8261_00298</name>
</gene>
<sequence length="47" mass="5163">MKKAGVEVLTNIDRKAFSDALGSQVRDMFLKDNPQGADLLKAVDEVQ</sequence>
<evidence type="ECO:0000313" key="1">
    <source>
        <dbReference type="EMBL" id="SUH34128.1"/>
    </source>
</evidence>
<evidence type="ECO:0000313" key="2">
    <source>
        <dbReference type="Proteomes" id="UP000254712"/>
    </source>
</evidence>
<accession>A0A379WKC3</accession>
<dbReference type="EMBL" id="UGXT01000002">
    <property type="protein sequence ID" value="SUH34128.1"/>
    <property type="molecule type" value="Genomic_DNA"/>
</dbReference>